<dbReference type="Pfam" id="PF01212">
    <property type="entry name" value="Beta_elim_lyase"/>
    <property type="match status" value="1"/>
</dbReference>
<dbReference type="Gene3D" id="3.40.640.10">
    <property type="entry name" value="Type I PLP-dependent aspartate aminotransferase-like (Major domain)"/>
    <property type="match status" value="1"/>
</dbReference>
<comment type="cofactor">
    <cofactor evidence="1">
        <name>pyridoxal 5'-phosphate</name>
        <dbReference type="ChEBI" id="CHEBI:597326"/>
    </cofactor>
</comment>
<dbReference type="PANTHER" id="PTHR48097:SF9">
    <property type="entry name" value="L-THREONINE ALDOLASE"/>
    <property type="match status" value="1"/>
</dbReference>
<dbReference type="NCBIfam" id="NF007825">
    <property type="entry name" value="PRK10534.1"/>
    <property type="match status" value="1"/>
</dbReference>
<evidence type="ECO:0000256" key="1">
    <source>
        <dbReference type="ARBA" id="ARBA00001933"/>
    </source>
</evidence>
<dbReference type="Gene3D" id="3.90.1150.10">
    <property type="entry name" value="Aspartate Aminotransferase, domain 1"/>
    <property type="match status" value="1"/>
</dbReference>
<dbReference type="PANTHER" id="PTHR48097">
    <property type="entry name" value="L-THREONINE ALDOLASE-RELATED"/>
    <property type="match status" value="1"/>
</dbReference>
<dbReference type="GO" id="GO:0005829">
    <property type="term" value="C:cytosol"/>
    <property type="evidence" value="ECO:0007669"/>
    <property type="project" value="TreeGrafter"/>
</dbReference>
<accession>A0A7R9A3N9</accession>
<evidence type="ECO:0000313" key="8">
    <source>
        <dbReference type="Proteomes" id="UP000677054"/>
    </source>
</evidence>
<dbReference type="Proteomes" id="UP000677054">
    <property type="component" value="Unassembled WGS sequence"/>
</dbReference>
<name>A0A7R9A3N9_9CRUS</name>
<dbReference type="AlphaFoldDB" id="A0A7R9A3N9"/>
<evidence type="ECO:0000256" key="2">
    <source>
        <dbReference type="ARBA" id="ARBA00006966"/>
    </source>
</evidence>
<evidence type="ECO:0000259" key="6">
    <source>
        <dbReference type="Pfam" id="PF01212"/>
    </source>
</evidence>
<feature type="domain" description="Aromatic amino acid beta-eliminating lyase/threonine aldolase" evidence="6">
    <location>
        <begin position="47"/>
        <end position="333"/>
    </location>
</feature>
<dbReference type="GO" id="GO:0006567">
    <property type="term" value="P:L-threonine catabolic process"/>
    <property type="evidence" value="ECO:0007669"/>
    <property type="project" value="TreeGrafter"/>
</dbReference>
<dbReference type="NCBIfam" id="NF041359">
    <property type="entry name" value="GntG_guanitoxin"/>
    <property type="match status" value="1"/>
</dbReference>
<keyword evidence="4" id="KW-0456">Lyase</keyword>
<dbReference type="InterPro" id="IPR001597">
    <property type="entry name" value="ArAA_b-elim_lyase/Thr_aldolase"/>
</dbReference>
<dbReference type="EMBL" id="LR900665">
    <property type="protein sequence ID" value="CAD7246484.1"/>
    <property type="molecule type" value="Genomic_DNA"/>
</dbReference>
<comment type="similarity">
    <text evidence="2">Belongs to the threonine aldolase family.</text>
</comment>
<dbReference type="InterPro" id="IPR023603">
    <property type="entry name" value="Low_specificity_L-TA-like"/>
</dbReference>
<dbReference type="InterPro" id="IPR015422">
    <property type="entry name" value="PyrdxlP-dep_Trfase_small"/>
</dbReference>
<evidence type="ECO:0000256" key="5">
    <source>
        <dbReference type="PIRSR" id="PIRSR017617-1"/>
    </source>
</evidence>
<dbReference type="GO" id="GO:0006545">
    <property type="term" value="P:glycine biosynthetic process"/>
    <property type="evidence" value="ECO:0007669"/>
    <property type="project" value="TreeGrafter"/>
</dbReference>
<proteinExistence type="inferred from homology"/>
<dbReference type="FunFam" id="3.40.640.10:FF:000030">
    <property type="entry name" value="Low-specificity L-threonine aldolase"/>
    <property type="match status" value="1"/>
</dbReference>
<dbReference type="PIRSF" id="PIRSF017617">
    <property type="entry name" value="Thr_aldolase"/>
    <property type="match status" value="1"/>
</dbReference>
<evidence type="ECO:0000313" key="7">
    <source>
        <dbReference type="EMBL" id="CAD7246484.1"/>
    </source>
</evidence>
<dbReference type="SUPFAM" id="SSF53383">
    <property type="entry name" value="PLP-dependent transferases"/>
    <property type="match status" value="1"/>
</dbReference>
<dbReference type="GO" id="GO:0008732">
    <property type="term" value="F:L-allo-threonine aldolase activity"/>
    <property type="evidence" value="ECO:0007669"/>
    <property type="project" value="TreeGrafter"/>
</dbReference>
<dbReference type="InterPro" id="IPR015421">
    <property type="entry name" value="PyrdxlP-dep_Trfase_major"/>
</dbReference>
<dbReference type="EMBL" id="CAJPEV010001148">
    <property type="protein sequence ID" value="CAG0891010.1"/>
    <property type="molecule type" value="Genomic_DNA"/>
</dbReference>
<keyword evidence="3" id="KW-0663">Pyridoxal phosphate</keyword>
<reference evidence="7" key="1">
    <citation type="submission" date="2020-11" db="EMBL/GenBank/DDBJ databases">
        <authorList>
            <person name="Tran Van P."/>
        </authorList>
    </citation>
    <scope>NUCLEOTIDE SEQUENCE</scope>
</reference>
<evidence type="ECO:0000256" key="4">
    <source>
        <dbReference type="ARBA" id="ARBA00023239"/>
    </source>
</evidence>
<organism evidence="7">
    <name type="scientific">Darwinula stevensoni</name>
    <dbReference type="NCBI Taxonomy" id="69355"/>
    <lineage>
        <taxon>Eukaryota</taxon>
        <taxon>Metazoa</taxon>
        <taxon>Ecdysozoa</taxon>
        <taxon>Arthropoda</taxon>
        <taxon>Crustacea</taxon>
        <taxon>Oligostraca</taxon>
        <taxon>Ostracoda</taxon>
        <taxon>Podocopa</taxon>
        <taxon>Podocopida</taxon>
        <taxon>Darwinulocopina</taxon>
        <taxon>Darwinuloidea</taxon>
        <taxon>Darwinulidae</taxon>
        <taxon>Darwinula</taxon>
    </lineage>
</organism>
<dbReference type="OrthoDB" id="10261951at2759"/>
<keyword evidence="8" id="KW-1185">Reference proteome</keyword>
<evidence type="ECO:0000256" key="3">
    <source>
        <dbReference type="ARBA" id="ARBA00022898"/>
    </source>
</evidence>
<dbReference type="InterPro" id="IPR015424">
    <property type="entry name" value="PyrdxlP-dep_Trfase"/>
</dbReference>
<sequence>MLLSRSLCTGRLLPACSLGSARLRSIPSASRSVSTEAAGDMGPKVIDLRSDTVTRPGPEMRKAMFDAHVGDDVFRDDPTVLQLEKKTATLTGMEAALFVPSGTMGNLICIMTHCWGRGSEIFVGDQSHIFLWEQGGSAQVAGVHPHPLRNNPDGTFSTEELRRKVREDDPHCPITSLVCIENTHNMCGGRSLPIPWIDEVVTVAGTLGIPVHVDGARLLNAAVKEGVPPARLLRGCSSVSLCLSKGLGAPIGSLIAGSHSFIQRALRVRKLLGGGMRQVGILAAAGIYALDHQFRRLEEDHSRARYLAQKIAEIAHPMVGVDVDGVHTNIVLLRLNTEVGGEEGISVLMGPMGDDVVRFVLHCDVRAEDVDLAASKFETVIKAIPWEIPSSSGRETKGREP</sequence>
<feature type="modified residue" description="N6-(pyridoxal phosphate)lysine" evidence="5">
    <location>
        <position position="245"/>
    </location>
</feature>
<dbReference type="CDD" id="cd06502">
    <property type="entry name" value="TA_like"/>
    <property type="match status" value="1"/>
</dbReference>
<protein>
    <recommendedName>
        <fullName evidence="6">Aromatic amino acid beta-eliminating lyase/threonine aldolase domain-containing protein</fullName>
    </recommendedName>
</protein>
<gene>
    <name evidence="7" type="ORF">DSTB1V02_LOCUS6334</name>
</gene>